<name>A0AAE0FAY8_9CHLO</name>
<gene>
    <name evidence="3" type="ORF">CYMTET_34528</name>
</gene>
<organism evidence="3 4">
    <name type="scientific">Cymbomonas tetramitiformis</name>
    <dbReference type="NCBI Taxonomy" id="36881"/>
    <lineage>
        <taxon>Eukaryota</taxon>
        <taxon>Viridiplantae</taxon>
        <taxon>Chlorophyta</taxon>
        <taxon>Pyramimonadophyceae</taxon>
        <taxon>Pyramimonadales</taxon>
        <taxon>Pyramimonadaceae</taxon>
        <taxon>Cymbomonas</taxon>
    </lineage>
</organism>
<sequence>HLLAWPSLGLVKGVLLVRGPPADCVQCRAIVPSQTLTISGLIQMKVKNLEESVCRHFLKACPEDDEDFKTNETDTPNEKDSKSDDEAGKKRKKKGKKKSKKSREPGDTDHVDVRQIKEDL</sequence>
<evidence type="ECO:0000256" key="2">
    <source>
        <dbReference type="SAM" id="SignalP"/>
    </source>
</evidence>
<proteinExistence type="predicted"/>
<comment type="caution">
    <text evidence="3">The sequence shown here is derived from an EMBL/GenBank/DDBJ whole genome shotgun (WGS) entry which is preliminary data.</text>
</comment>
<feature type="compositionally biased region" description="Basic residues" evidence="1">
    <location>
        <begin position="89"/>
        <end position="101"/>
    </location>
</feature>
<accession>A0AAE0FAY8</accession>
<keyword evidence="2" id="KW-0732">Signal</keyword>
<dbReference type="Proteomes" id="UP001190700">
    <property type="component" value="Unassembled WGS sequence"/>
</dbReference>
<feature type="compositionally biased region" description="Basic and acidic residues" evidence="1">
    <location>
        <begin position="68"/>
        <end position="88"/>
    </location>
</feature>
<feature type="compositionally biased region" description="Basic and acidic residues" evidence="1">
    <location>
        <begin position="102"/>
        <end position="120"/>
    </location>
</feature>
<reference evidence="3 4" key="1">
    <citation type="journal article" date="2015" name="Genome Biol. Evol.">
        <title>Comparative Genomics of a Bacterivorous Green Alga Reveals Evolutionary Causalities and Consequences of Phago-Mixotrophic Mode of Nutrition.</title>
        <authorList>
            <person name="Burns J.A."/>
            <person name="Paasch A."/>
            <person name="Narechania A."/>
            <person name="Kim E."/>
        </authorList>
    </citation>
    <scope>NUCLEOTIDE SEQUENCE [LARGE SCALE GENOMIC DNA]</scope>
    <source>
        <strain evidence="3 4">PLY_AMNH</strain>
    </source>
</reference>
<dbReference type="AlphaFoldDB" id="A0AAE0FAY8"/>
<evidence type="ECO:0000256" key="1">
    <source>
        <dbReference type="SAM" id="MobiDB-lite"/>
    </source>
</evidence>
<evidence type="ECO:0000313" key="4">
    <source>
        <dbReference type="Proteomes" id="UP001190700"/>
    </source>
</evidence>
<feature type="region of interest" description="Disordered" evidence="1">
    <location>
        <begin position="65"/>
        <end position="120"/>
    </location>
</feature>
<evidence type="ECO:0000313" key="3">
    <source>
        <dbReference type="EMBL" id="KAK3256328.1"/>
    </source>
</evidence>
<keyword evidence="4" id="KW-1185">Reference proteome</keyword>
<feature type="non-terminal residue" evidence="3">
    <location>
        <position position="1"/>
    </location>
</feature>
<feature type="signal peptide" evidence="2">
    <location>
        <begin position="1"/>
        <end position="24"/>
    </location>
</feature>
<dbReference type="EMBL" id="LGRX02021763">
    <property type="protein sequence ID" value="KAK3256328.1"/>
    <property type="molecule type" value="Genomic_DNA"/>
</dbReference>
<protein>
    <submittedName>
        <fullName evidence="3">Uncharacterized protein</fullName>
    </submittedName>
</protein>
<feature type="chain" id="PRO_5042253219" evidence="2">
    <location>
        <begin position="25"/>
        <end position="120"/>
    </location>
</feature>